<dbReference type="EMBL" id="MCFC01000107">
    <property type="protein sequence ID" value="ORY21648.1"/>
    <property type="molecule type" value="Genomic_DNA"/>
</dbReference>
<evidence type="ECO:0000313" key="1">
    <source>
        <dbReference type="EMBL" id="ORY21648.1"/>
    </source>
</evidence>
<reference evidence="1 2" key="1">
    <citation type="submission" date="2016-07" db="EMBL/GenBank/DDBJ databases">
        <title>Pervasive Adenine N6-methylation of Active Genes in Fungi.</title>
        <authorList>
            <consortium name="DOE Joint Genome Institute"/>
            <person name="Mondo S.J."/>
            <person name="Dannebaum R.O."/>
            <person name="Kuo R.C."/>
            <person name="Labutti K."/>
            <person name="Haridas S."/>
            <person name="Kuo A."/>
            <person name="Salamov A."/>
            <person name="Ahrendt S.R."/>
            <person name="Lipzen A."/>
            <person name="Sullivan W."/>
            <person name="Andreopoulos W.B."/>
            <person name="Clum A."/>
            <person name="Lindquist E."/>
            <person name="Daum C."/>
            <person name="Ramamoorthy G.K."/>
            <person name="Gryganskyi A."/>
            <person name="Culley D."/>
            <person name="Magnuson J.K."/>
            <person name="James T.Y."/>
            <person name="O'Malley M.A."/>
            <person name="Stajich J.E."/>
            <person name="Spatafora J.W."/>
            <person name="Visel A."/>
            <person name="Grigoriev I.V."/>
        </authorList>
    </citation>
    <scope>NUCLEOTIDE SEQUENCE [LARGE SCALE GENOMIC DNA]</scope>
    <source>
        <strain evidence="1 2">68-887.2</strain>
    </source>
</reference>
<accession>A0A1Y2AGB3</accession>
<gene>
    <name evidence="1" type="ORF">BCR39DRAFT_53868</name>
</gene>
<evidence type="ECO:0000313" key="2">
    <source>
        <dbReference type="Proteomes" id="UP000193986"/>
    </source>
</evidence>
<sequence length="92" mass="10142">MNPVTTTPQDVVNPLAHLLSQGAMIPTPAPGYSLTLTHKRLRFGDDEESEVHLRMEDNVDEGNVSDGAAMNRMSKRQVGRFTFHNPVALVVD</sequence>
<dbReference type="InParanoid" id="A0A1Y2AGB3"/>
<keyword evidence="2" id="KW-1185">Reference proteome</keyword>
<dbReference type="Proteomes" id="UP000193986">
    <property type="component" value="Unassembled WGS sequence"/>
</dbReference>
<organism evidence="1 2">
    <name type="scientific">Naematelia encephala</name>
    <dbReference type="NCBI Taxonomy" id="71784"/>
    <lineage>
        <taxon>Eukaryota</taxon>
        <taxon>Fungi</taxon>
        <taxon>Dikarya</taxon>
        <taxon>Basidiomycota</taxon>
        <taxon>Agaricomycotina</taxon>
        <taxon>Tremellomycetes</taxon>
        <taxon>Tremellales</taxon>
        <taxon>Naemateliaceae</taxon>
        <taxon>Naematelia</taxon>
    </lineage>
</organism>
<proteinExistence type="predicted"/>
<protein>
    <submittedName>
        <fullName evidence="1">Uncharacterized protein</fullName>
    </submittedName>
</protein>
<name>A0A1Y2AGB3_9TREE</name>
<dbReference type="AlphaFoldDB" id="A0A1Y2AGB3"/>
<comment type="caution">
    <text evidence="1">The sequence shown here is derived from an EMBL/GenBank/DDBJ whole genome shotgun (WGS) entry which is preliminary data.</text>
</comment>